<dbReference type="InterPro" id="IPR004869">
    <property type="entry name" value="MMPL_dom"/>
</dbReference>
<reference evidence="6" key="2">
    <citation type="journal article" date="2022" name="BMC Genomics">
        <title>Comparative genome analysis of mycobacteria focusing on tRNA and non-coding RNA.</title>
        <authorList>
            <person name="Behra P.R.K."/>
            <person name="Pettersson B.M.F."/>
            <person name="Ramesh M."/>
            <person name="Das S."/>
            <person name="Dasgupta S."/>
            <person name="Kirsebom L.A."/>
        </authorList>
    </citation>
    <scope>NUCLEOTIDE SEQUENCE</scope>
    <source>
        <strain evidence="6">DSM 44615</strain>
    </source>
</reference>
<name>A0A9X3BYW4_9MYCO</name>
<dbReference type="GO" id="GO:0016020">
    <property type="term" value="C:membrane"/>
    <property type="evidence" value="ECO:0007669"/>
    <property type="project" value="UniProtKB-SubCell"/>
</dbReference>
<protein>
    <submittedName>
        <fullName evidence="6">MMPL family transporter</fullName>
    </submittedName>
</protein>
<gene>
    <name evidence="6" type="ORF">H7I41_27560</name>
</gene>
<sequence>MIGTGLLVHTFIVRTLTVPAIATLLGEASWWPTHRG</sequence>
<dbReference type="Pfam" id="PF03176">
    <property type="entry name" value="MMPL"/>
    <property type="match status" value="1"/>
</dbReference>
<keyword evidence="2" id="KW-0812">Transmembrane</keyword>
<accession>A0A9X3BYW4</accession>
<evidence type="ECO:0000256" key="2">
    <source>
        <dbReference type="ARBA" id="ARBA00022692"/>
    </source>
</evidence>
<evidence type="ECO:0000259" key="5">
    <source>
        <dbReference type="Pfam" id="PF03176"/>
    </source>
</evidence>
<keyword evidence="7" id="KW-1185">Reference proteome</keyword>
<evidence type="ECO:0000256" key="4">
    <source>
        <dbReference type="ARBA" id="ARBA00023136"/>
    </source>
</evidence>
<evidence type="ECO:0000313" key="7">
    <source>
        <dbReference type="Proteomes" id="UP001140293"/>
    </source>
</evidence>
<proteinExistence type="predicted"/>
<dbReference type="AlphaFoldDB" id="A0A9X3BYW4"/>
<organism evidence="6 7">
    <name type="scientific">[Mycobacterium] manitobense</name>
    <dbReference type="NCBI Taxonomy" id="190147"/>
    <lineage>
        <taxon>Bacteria</taxon>
        <taxon>Bacillati</taxon>
        <taxon>Actinomycetota</taxon>
        <taxon>Actinomycetes</taxon>
        <taxon>Mycobacteriales</taxon>
        <taxon>Mycobacteriaceae</taxon>
        <taxon>Mycolicibacterium</taxon>
    </lineage>
</organism>
<comment type="caution">
    <text evidence="6">The sequence shown here is derived from an EMBL/GenBank/DDBJ whole genome shotgun (WGS) entry which is preliminary data.</text>
</comment>
<comment type="subcellular location">
    <subcellularLocation>
        <location evidence="1">Membrane</location>
        <topology evidence="1">Multi-pass membrane protein</topology>
    </subcellularLocation>
</comment>
<reference evidence="6" key="1">
    <citation type="submission" date="2020-07" db="EMBL/GenBank/DDBJ databases">
        <authorList>
            <person name="Pettersson B.M.F."/>
            <person name="Behra P.R.K."/>
            <person name="Ramesh M."/>
            <person name="Das S."/>
            <person name="Dasgupta S."/>
            <person name="Kirsebom L.A."/>
        </authorList>
    </citation>
    <scope>NUCLEOTIDE SEQUENCE</scope>
    <source>
        <strain evidence="6">DSM 44615</strain>
    </source>
</reference>
<evidence type="ECO:0000313" key="6">
    <source>
        <dbReference type="EMBL" id="MCV7173686.1"/>
    </source>
</evidence>
<keyword evidence="4" id="KW-0472">Membrane</keyword>
<evidence type="ECO:0000256" key="1">
    <source>
        <dbReference type="ARBA" id="ARBA00004141"/>
    </source>
</evidence>
<evidence type="ECO:0000256" key="3">
    <source>
        <dbReference type="ARBA" id="ARBA00022989"/>
    </source>
</evidence>
<dbReference type="EMBL" id="JACKSJ010000250">
    <property type="protein sequence ID" value="MCV7173686.1"/>
    <property type="molecule type" value="Genomic_DNA"/>
</dbReference>
<feature type="domain" description="Membrane transport protein MMPL" evidence="5">
    <location>
        <begin position="1"/>
        <end position="32"/>
    </location>
</feature>
<dbReference type="Proteomes" id="UP001140293">
    <property type="component" value="Unassembled WGS sequence"/>
</dbReference>
<keyword evidence="3" id="KW-1133">Transmembrane helix</keyword>